<dbReference type="Proteomes" id="UP000595140">
    <property type="component" value="Unassembled WGS sequence"/>
</dbReference>
<dbReference type="EMBL" id="OOIL02006764">
    <property type="protein sequence ID" value="VFR01480.1"/>
    <property type="molecule type" value="Genomic_DNA"/>
</dbReference>
<organism evidence="1 2">
    <name type="scientific">Cuscuta campestris</name>
    <dbReference type="NCBI Taxonomy" id="132261"/>
    <lineage>
        <taxon>Eukaryota</taxon>
        <taxon>Viridiplantae</taxon>
        <taxon>Streptophyta</taxon>
        <taxon>Embryophyta</taxon>
        <taxon>Tracheophyta</taxon>
        <taxon>Spermatophyta</taxon>
        <taxon>Magnoliopsida</taxon>
        <taxon>eudicotyledons</taxon>
        <taxon>Gunneridae</taxon>
        <taxon>Pentapetalae</taxon>
        <taxon>asterids</taxon>
        <taxon>lamiids</taxon>
        <taxon>Solanales</taxon>
        <taxon>Convolvulaceae</taxon>
        <taxon>Cuscuteae</taxon>
        <taxon>Cuscuta</taxon>
        <taxon>Cuscuta subgen. Grammica</taxon>
        <taxon>Cuscuta sect. Cleistogrammica</taxon>
    </lineage>
</organism>
<proteinExistence type="predicted"/>
<gene>
    <name evidence="1" type="ORF">CCAM_LOCUS43255</name>
</gene>
<reference evidence="1 2" key="1">
    <citation type="submission" date="2018-04" db="EMBL/GenBank/DDBJ databases">
        <authorList>
            <person name="Vogel A."/>
        </authorList>
    </citation>
    <scope>NUCLEOTIDE SEQUENCE [LARGE SCALE GENOMIC DNA]</scope>
</reference>
<dbReference type="AlphaFoldDB" id="A0A484NKC3"/>
<sequence length="151" mass="16351">MLQPKSDLRASSMPRAVAPPSEKVIVAVKAEKPVSKAAMAWALSHVACPGDCITLVAVFPDRKPERKRFWGFPKLNGDCGSDRVNSPADRICQITDSCSEMVLQFKDQIDVTKGIVAWMVDCAKTKPLTGQISRFLPVQAGLGQFNAHGGL</sequence>
<evidence type="ECO:0000313" key="2">
    <source>
        <dbReference type="Proteomes" id="UP000595140"/>
    </source>
</evidence>
<evidence type="ECO:0000313" key="1">
    <source>
        <dbReference type="EMBL" id="VFR01480.1"/>
    </source>
</evidence>
<protein>
    <submittedName>
        <fullName evidence="1">Uncharacterized protein</fullName>
    </submittedName>
</protein>
<keyword evidence="2" id="KW-1185">Reference proteome</keyword>
<accession>A0A484NKC3</accession>
<name>A0A484NKC3_9ASTE</name>
<dbReference type="OrthoDB" id="1730652at2759"/>